<dbReference type="EMBL" id="FNII01000033">
    <property type="protein sequence ID" value="SDO47015.1"/>
    <property type="molecule type" value="Genomic_DNA"/>
</dbReference>
<dbReference type="RefSeq" id="WP_089708555.1">
    <property type="nucleotide sequence ID" value="NZ_FNII01000033.1"/>
</dbReference>
<dbReference type="SUPFAM" id="SSF47598">
    <property type="entry name" value="Ribbon-helix-helix"/>
    <property type="match status" value="1"/>
</dbReference>
<dbReference type="InterPro" id="IPR013321">
    <property type="entry name" value="Arc_rbn_hlx_hlx"/>
</dbReference>
<dbReference type="OrthoDB" id="1494791at2"/>
<protein>
    <submittedName>
        <fullName evidence="2">ParG protein</fullName>
    </submittedName>
</protein>
<dbReference type="InterPro" id="IPR010985">
    <property type="entry name" value="Ribbon_hlx_hlx"/>
</dbReference>
<sequence length="80" mass="8972">MSNKKVSIGGKPSAKKAAEDTAMDAWVGSRKQEPPKEPMKRLTIDIPTELHAKLKADCAMRGRKMTDEIRDLLMEKYGNQ</sequence>
<keyword evidence="3" id="KW-1185">Reference proteome</keyword>
<evidence type="ECO:0000313" key="2">
    <source>
        <dbReference type="EMBL" id="SDO47015.1"/>
    </source>
</evidence>
<reference evidence="3" key="1">
    <citation type="submission" date="2016-10" db="EMBL/GenBank/DDBJ databases">
        <authorList>
            <person name="Varghese N."/>
            <person name="Submissions S."/>
        </authorList>
    </citation>
    <scope>NUCLEOTIDE SEQUENCE [LARGE SCALE GENOMIC DNA]</scope>
    <source>
        <strain evidence="3">CGMCC 1.6494</strain>
    </source>
</reference>
<name>A0A1H0JT96_9GAMM</name>
<dbReference type="Proteomes" id="UP000199677">
    <property type="component" value="Unassembled WGS sequence"/>
</dbReference>
<dbReference type="InterPro" id="IPR015354">
    <property type="entry name" value="DNA_partition_ParG"/>
</dbReference>
<evidence type="ECO:0000313" key="3">
    <source>
        <dbReference type="Proteomes" id="UP000199677"/>
    </source>
</evidence>
<accession>A0A1H0JT96</accession>
<feature type="region of interest" description="Disordered" evidence="1">
    <location>
        <begin position="1"/>
        <end position="44"/>
    </location>
</feature>
<dbReference type="STRING" id="416873.SAMN04487951_1335"/>
<evidence type="ECO:0000256" key="1">
    <source>
        <dbReference type="SAM" id="MobiDB-lite"/>
    </source>
</evidence>
<dbReference type="GO" id="GO:0006355">
    <property type="term" value="P:regulation of DNA-templated transcription"/>
    <property type="evidence" value="ECO:0007669"/>
    <property type="project" value="InterPro"/>
</dbReference>
<dbReference type="AlphaFoldDB" id="A0A1H0JT96"/>
<proteinExistence type="predicted"/>
<gene>
    <name evidence="2" type="ORF">SAMN04487951_1335</name>
</gene>
<organism evidence="2 3">
    <name type="scientific">Vreelandella arcis</name>
    <dbReference type="NCBI Taxonomy" id="416873"/>
    <lineage>
        <taxon>Bacteria</taxon>
        <taxon>Pseudomonadati</taxon>
        <taxon>Pseudomonadota</taxon>
        <taxon>Gammaproteobacteria</taxon>
        <taxon>Oceanospirillales</taxon>
        <taxon>Halomonadaceae</taxon>
        <taxon>Vreelandella</taxon>
    </lineage>
</organism>
<feature type="compositionally biased region" description="Basic and acidic residues" evidence="1">
    <location>
        <begin position="30"/>
        <end position="44"/>
    </location>
</feature>
<dbReference type="Gene3D" id="1.10.1220.10">
    <property type="entry name" value="Met repressor-like"/>
    <property type="match status" value="1"/>
</dbReference>
<dbReference type="Pfam" id="PF09274">
    <property type="entry name" value="ParG"/>
    <property type="match status" value="1"/>
</dbReference>